<dbReference type="Proteomes" id="UP001567538">
    <property type="component" value="Unassembled WGS sequence"/>
</dbReference>
<keyword evidence="3" id="KW-1185">Reference proteome</keyword>
<dbReference type="AlphaFoldDB" id="A0ABD1FQ29"/>
<evidence type="ECO:0000313" key="3">
    <source>
        <dbReference type="Proteomes" id="UP001567538"/>
    </source>
</evidence>
<reference evidence="2 3" key="1">
    <citation type="submission" date="2024-06" db="EMBL/GenBank/DDBJ databases">
        <title>A chromosome level genome sequence of Diviner's sage (Salvia divinorum).</title>
        <authorList>
            <person name="Ford S.A."/>
            <person name="Ro D.-K."/>
            <person name="Ness R.W."/>
            <person name="Phillips M.A."/>
        </authorList>
    </citation>
    <scope>NUCLEOTIDE SEQUENCE [LARGE SCALE GENOMIC DNA]</scope>
    <source>
        <strain evidence="2">SAF-2024a</strain>
        <tissue evidence="2">Leaf</tissue>
    </source>
</reference>
<feature type="signal peptide" evidence="1">
    <location>
        <begin position="1"/>
        <end position="27"/>
    </location>
</feature>
<dbReference type="EMBL" id="JBEAFC010000014">
    <property type="protein sequence ID" value="KAL1533952.1"/>
    <property type="molecule type" value="Genomic_DNA"/>
</dbReference>
<sequence length="74" mass="8265">MWWARYNSPRPAWALMILLAAAGESSGGMLSEQVFLEQENTFRGARNSDELHLSVNKVLLWGRAVFVLSDSAVL</sequence>
<proteinExistence type="predicted"/>
<comment type="caution">
    <text evidence="2">The sequence shown here is derived from an EMBL/GenBank/DDBJ whole genome shotgun (WGS) entry which is preliminary data.</text>
</comment>
<evidence type="ECO:0000256" key="1">
    <source>
        <dbReference type="SAM" id="SignalP"/>
    </source>
</evidence>
<keyword evidence="1" id="KW-0732">Signal</keyword>
<evidence type="ECO:0000313" key="2">
    <source>
        <dbReference type="EMBL" id="KAL1533952.1"/>
    </source>
</evidence>
<accession>A0ABD1FQ29</accession>
<organism evidence="2 3">
    <name type="scientific">Salvia divinorum</name>
    <name type="common">Maria pastora</name>
    <name type="synonym">Diviner's sage</name>
    <dbReference type="NCBI Taxonomy" id="28513"/>
    <lineage>
        <taxon>Eukaryota</taxon>
        <taxon>Viridiplantae</taxon>
        <taxon>Streptophyta</taxon>
        <taxon>Embryophyta</taxon>
        <taxon>Tracheophyta</taxon>
        <taxon>Spermatophyta</taxon>
        <taxon>Magnoliopsida</taxon>
        <taxon>eudicotyledons</taxon>
        <taxon>Gunneridae</taxon>
        <taxon>Pentapetalae</taxon>
        <taxon>asterids</taxon>
        <taxon>lamiids</taxon>
        <taxon>Lamiales</taxon>
        <taxon>Lamiaceae</taxon>
        <taxon>Nepetoideae</taxon>
        <taxon>Mentheae</taxon>
        <taxon>Salviinae</taxon>
        <taxon>Salvia</taxon>
        <taxon>Salvia subgen. Calosphace</taxon>
    </lineage>
</organism>
<feature type="chain" id="PRO_5044866511" evidence="1">
    <location>
        <begin position="28"/>
        <end position="74"/>
    </location>
</feature>
<gene>
    <name evidence="2" type="ORF">AAHA92_33759</name>
</gene>
<name>A0ABD1FQ29_SALDI</name>
<protein>
    <submittedName>
        <fullName evidence="2">Uncharacterized protein</fullName>
    </submittedName>
</protein>